<dbReference type="PROSITE" id="PS51729">
    <property type="entry name" value="GNAT_YJDJ"/>
    <property type="match status" value="1"/>
</dbReference>
<dbReference type="PANTHER" id="PTHR31435:SF9">
    <property type="entry name" value="PROTEIN NATD1"/>
    <property type="match status" value="1"/>
</dbReference>
<dbReference type="InterPro" id="IPR045057">
    <property type="entry name" value="Gcn5-rel_NAT"/>
</dbReference>
<evidence type="ECO:0000259" key="1">
    <source>
        <dbReference type="PROSITE" id="PS51729"/>
    </source>
</evidence>
<dbReference type="Gene3D" id="3.40.630.30">
    <property type="match status" value="1"/>
</dbReference>
<reference evidence="3" key="1">
    <citation type="submission" date="2016-01" db="EMBL/GenBank/DDBJ databases">
        <authorList>
            <person name="Mitreva M."/>
            <person name="Pepin K.H."/>
            <person name="Mihindukulasuriya K.A."/>
            <person name="Fulton R."/>
            <person name="Fronick C."/>
            <person name="O'Laughlin M."/>
            <person name="Miner T."/>
            <person name="Herter B."/>
            <person name="Rosa B.A."/>
            <person name="Cordes M."/>
            <person name="Tomlinson C."/>
            <person name="Wollam A."/>
            <person name="Palsikar V.B."/>
            <person name="Mardis E.R."/>
            <person name="Wilson R.K."/>
        </authorList>
    </citation>
    <scope>NUCLEOTIDE SEQUENCE [LARGE SCALE GENOMIC DNA]</scope>
    <source>
        <strain evidence="3">KA00182</strain>
    </source>
</reference>
<accession>A0A134CEQ4</accession>
<dbReference type="InterPro" id="IPR016181">
    <property type="entry name" value="Acyl_CoA_acyltransferase"/>
</dbReference>
<gene>
    <name evidence="2" type="ORF">HMPREF3182_01099</name>
</gene>
<comment type="caution">
    <text evidence="2">The sequence shown here is derived from an EMBL/GenBank/DDBJ whole genome shotgun (WGS) entry which is preliminary data.</text>
</comment>
<organism evidence="2 3">
    <name type="scientific">Megasphaera hutchinsoni</name>
    <dbReference type="NCBI Taxonomy" id="1588748"/>
    <lineage>
        <taxon>Bacteria</taxon>
        <taxon>Bacillati</taxon>
        <taxon>Bacillota</taxon>
        <taxon>Negativicutes</taxon>
        <taxon>Veillonellales</taxon>
        <taxon>Veillonellaceae</taxon>
        <taxon>Megasphaera</taxon>
    </lineage>
</organism>
<dbReference type="STRING" id="1588748.HMPREF3182_01099"/>
<protein>
    <recommendedName>
        <fullName evidence="1">N-acetyltransferase domain-containing protein</fullName>
    </recommendedName>
</protein>
<name>A0A134CEQ4_9FIRM</name>
<feature type="domain" description="N-acetyltransferase" evidence="1">
    <location>
        <begin position="2"/>
        <end position="91"/>
    </location>
</feature>
<proteinExistence type="predicted"/>
<dbReference type="PATRIC" id="fig|1588748.3.peg.1058"/>
<evidence type="ECO:0000313" key="3">
    <source>
        <dbReference type="Proteomes" id="UP000070160"/>
    </source>
</evidence>
<keyword evidence="3" id="KW-1185">Reference proteome</keyword>
<dbReference type="AlphaFoldDB" id="A0A134CEQ4"/>
<dbReference type="RefSeq" id="WP_007392784.1">
    <property type="nucleotide sequence ID" value="NZ_KQ960952.1"/>
</dbReference>
<dbReference type="SUPFAM" id="SSF55729">
    <property type="entry name" value="Acyl-CoA N-acyltransferases (Nat)"/>
    <property type="match status" value="1"/>
</dbReference>
<dbReference type="EMBL" id="LSDT01000044">
    <property type="protein sequence ID" value="KXB90675.1"/>
    <property type="molecule type" value="Genomic_DNA"/>
</dbReference>
<dbReference type="Pfam" id="PF14542">
    <property type="entry name" value="Acetyltransf_CG"/>
    <property type="match status" value="1"/>
</dbReference>
<dbReference type="InterPro" id="IPR031165">
    <property type="entry name" value="GNAT_YJDJ"/>
</dbReference>
<dbReference type="PANTHER" id="PTHR31435">
    <property type="entry name" value="PROTEIN NATD1"/>
    <property type="match status" value="1"/>
</dbReference>
<evidence type="ECO:0000313" key="2">
    <source>
        <dbReference type="EMBL" id="KXB90675.1"/>
    </source>
</evidence>
<sequence length="92" mass="10684">MKFYYDTQSISLKDEHENVLAYIQFPQGDDGIIVITHTFVDERLRGQHVAAQLMEKAVDYLKAHGKTFRVSCSYAEMWVKQHPHECEGLVIK</sequence>
<dbReference type="CDD" id="cd04301">
    <property type="entry name" value="NAT_SF"/>
    <property type="match status" value="1"/>
</dbReference>
<dbReference type="Proteomes" id="UP000070160">
    <property type="component" value="Unassembled WGS sequence"/>
</dbReference>